<reference evidence="2" key="1">
    <citation type="submission" date="2023-10" db="EMBL/GenBank/DDBJ databases">
        <title>Genome assembly of Pristionchus species.</title>
        <authorList>
            <person name="Yoshida K."/>
            <person name="Sommer R.J."/>
        </authorList>
    </citation>
    <scope>NUCLEOTIDE SEQUENCE</scope>
    <source>
        <strain evidence="2">RS5133</strain>
    </source>
</reference>
<proteinExistence type="predicted"/>
<feature type="non-terminal residue" evidence="2">
    <location>
        <position position="114"/>
    </location>
</feature>
<dbReference type="AlphaFoldDB" id="A0AAV5WKQ4"/>
<keyword evidence="3" id="KW-1185">Reference proteome</keyword>
<evidence type="ECO:0000313" key="2">
    <source>
        <dbReference type="EMBL" id="GMT31120.1"/>
    </source>
</evidence>
<evidence type="ECO:0000256" key="1">
    <source>
        <dbReference type="SAM" id="Phobius"/>
    </source>
</evidence>
<dbReference type="Proteomes" id="UP001432322">
    <property type="component" value="Unassembled WGS sequence"/>
</dbReference>
<dbReference type="EMBL" id="BTSY01000005">
    <property type="protein sequence ID" value="GMT31120.1"/>
    <property type="molecule type" value="Genomic_DNA"/>
</dbReference>
<keyword evidence="1" id="KW-1133">Transmembrane helix</keyword>
<comment type="caution">
    <text evidence="2">The sequence shown here is derived from an EMBL/GenBank/DDBJ whole genome shotgun (WGS) entry which is preliminary data.</text>
</comment>
<organism evidence="2 3">
    <name type="scientific">Pristionchus fissidentatus</name>
    <dbReference type="NCBI Taxonomy" id="1538716"/>
    <lineage>
        <taxon>Eukaryota</taxon>
        <taxon>Metazoa</taxon>
        <taxon>Ecdysozoa</taxon>
        <taxon>Nematoda</taxon>
        <taxon>Chromadorea</taxon>
        <taxon>Rhabditida</taxon>
        <taxon>Rhabditina</taxon>
        <taxon>Diplogasteromorpha</taxon>
        <taxon>Diplogasteroidea</taxon>
        <taxon>Neodiplogasteridae</taxon>
        <taxon>Pristionchus</taxon>
    </lineage>
</organism>
<gene>
    <name evidence="2" type="ORF">PFISCL1PPCAC_22417</name>
</gene>
<name>A0AAV5WKQ4_9BILA</name>
<sequence length="114" mass="12748">GTGQCDGCLLVSLFLISHSFFDSLLFTDPFLDCSSSEMSVTFWKSVFFFLFLIDLFVSVDAFFEIILELSPYLSTWLSGSAPVLETPDAVLLVSPVTAVFSLDFEVIVDWLFFS</sequence>
<feature type="transmembrane region" description="Helical" evidence="1">
    <location>
        <begin position="46"/>
        <end position="67"/>
    </location>
</feature>
<evidence type="ECO:0000313" key="3">
    <source>
        <dbReference type="Proteomes" id="UP001432322"/>
    </source>
</evidence>
<protein>
    <submittedName>
        <fullName evidence="2">Uncharacterized protein</fullName>
    </submittedName>
</protein>
<feature type="transmembrane region" description="Helical" evidence="1">
    <location>
        <begin position="7"/>
        <end position="26"/>
    </location>
</feature>
<keyword evidence="1" id="KW-0812">Transmembrane</keyword>
<accession>A0AAV5WKQ4</accession>
<feature type="non-terminal residue" evidence="2">
    <location>
        <position position="1"/>
    </location>
</feature>
<keyword evidence="1" id="KW-0472">Membrane</keyword>